<keyword evidence="5 7" id="KW-0472">Membrane</keyword>
<dbReference type="AlphaFoldDB" id="A0A7K1FIE8"/>
<dbReference type="InterPro" id="IPR050250">
    <property type="entry name" value="Macrolide_Exporter_MacB"/>
</dbReference>
<organism evidence="9 10">
    <name type="scientific">Nakamurella alba</name>
    <dbReference type="NCBI Taxonomy" id="2665158"/>
    <lineage>
        <taxon>Bacteria</taxon>
        <taxon>Bacillati</taxon>
        <taxon>Actinomycetota</taxon>
        <taxon>Actinomycetes</taxon>
        <taxon>Nakamurellales</taxon>
        <taxon>Nakamurellaceae</taxon>
        <taxon>Nakamurella</taxon>
    </lineage>
</organism>
<keyword evidence="3 7" id="KW-0812">Transmembrane</keyword>
<sequence>MSVPVRLARAELRAHGARVVAAALAIVLGVGFAAATVVFSGSFSAALGRAAAAEVAAVDLVVQPGSAPIEAAAVAAVPGVALAFPVDRAYPDFRGPESRGWFRMTGLAPEAARWYGLASGVWPTGADDLVVGADTARRNGIAVGSVLTVGGGDVARQMTVVGTVDTGISPLAGAGDVAFAVPATVRAINDDPGSAGYVALDVAVADGVDATTVADRLSAAFPGAEVQTAADIREEAVQRLGNDTDVVAAVLGAFVVLAAFVAAMVVTSTFTILLAARRRQIALLRCVGADRGQLARGFLVEFGVVAVLGAAIGVAGGAGLGRLVCALTGIGATDMRYPVLGLVLCGVVGVIGCLLAAWAPLVRATRVAPLAALRPAEIDGAGRRVSLGRVLLGTGGFLVGGAVLGLGVVVGDLLIAAGGGVVCAVGIVLLLRVVLPGLLRRTSPLARLAGVPGRLALANAVRNPARAAAACTALAIGVGTVTTLLVAATSAQAGADRAVALRYQLDLQVIDSREAAGPLPGDILPAVQQVAGIRTAVAVLGADAELRRADSTPAAGATGDPDSAPIPTPVFAPTLEQYHSVRNGGDLQAGQLAAPAWMVRMLGLTSGDPVVLAVGGREVTLTLADRPVTDDSSVVVFAPDLLSIDPQAGTRAVWAAFAPDAAAQDVVAAVNKLVVSRDGIDVSGAGVERAATEETIGLVIRVAIALVAVAVLIAIVGIGNTVGLSVLERTRESALLRALGLSRLRLRLTVVVEAVLLALVAAVVGVVVGLGFGGAAAATAFRQSGEEPAFAVPVIGLLVVVAAALVAGAVSAVLPARRAARATPVEALAEV</sequence>
<feature type="transmembrane region" description="Helical" evidence="7">
    <location>
        <begin position="698"/>
        <end position="727"/>
    </location>
</feature>
<feature type="transmembrane region" description="Helical" evidence="7">
    <location>
        <begin position="297"/>
        <end position="319"/>
    </location>
</feature>
<feature type="transmembrane region" description="Helical" evidence="7">
    <location>
        <begin position="339"/>
        <end position="361"/>
    </location>
</feature>
<evidence type="ECO:0000313" key="9">
    <source>
        <dbReference type="EMBL" id="MTD13846.1"/>
    </source>
</evidence>
<dbReference type="GO" id="GO:0005886">
    <property type="term" value="C:plasma membrane"/>
    <property type="evidence" value="ECO:0007669"/>
    <property type="project" value="UniProtKB-SubCell"/>
</dbReference>
<accession>A0A7K1FIE8</accession>
<evidence type="ECO:0000259" key="8">
    <source>
        <dbReference type="Pfam" id="PF02687"/>
    </source>
</evidence>
<evidence type="ECO:0000256" key="6">
    <source>
        <dbReference type="ARBA" id="ARBA00038076"/>
    </source>
</evidence>
<dbReference type="Pfam" id="PF02687">
    <property type="entry name" value="FtsX"/>
    <property type="match status" value="2"/>
</dbReference>
<feature type="transmembrane region" description="Helical" evidence="7">
    <location>
        <begin position="390"/>
        <end position="409"/>
    </location>
</feature>
<feature type="transmembrane region" description="Helical" evidence="7">
    <location>
        <begin position="467"/>
        <end position="488"/>
    </location>
</feature>
<proteinExistence type="inferred from homology"/>
<dbReference type="InterPro" id="IPR003838">
    <property type="entry name" value="ABC3_permease_C"/>
</dbReference>
<comment type="subcellular location">
    <subcellularLocation>
        <location evidence="1">Cell membrane</location>
        <topology evidence="1">Multi-pass membrane protein</topology>
    </subcellularLocation>
</comment>
<name>A0A7K1FIE8_9ACTN</name>
<dbReference type="PANTHER" id="PTHR30572">
    <property type="entry name" value="MEMBRANE COMPONENT OF TRANSPORTER-RELATED"/>
    <property type="match status" value="1"/>
</dbReference>
<keyword evidence="10" id="KW-1185">Reference proteome</keyword>
<reference evidence="9 10" key="1">
    <citation type="submission" date="2019-11" db="EMBL/GenBank/DDBJ databases">
        <authorList>
            <person name="Jiang L.-Q."/>
        </authorList>
    </citation>
    <scope>NUCLEOTIDE SEQUENCE [LARGE SCALE GENOMIC DNA]</scope>
    <source>
        <strain evidence="9 10">YIM 132087</strain>
    </source>
</reference>
<evidence type="ECO:0000256" key="5">
    <source>
        <dbReference type="ARBA" id="ARBA00023136"/>
    </source>
</evidence>
<feature type="transmembrane region" description="Helical" evidence="7">
    <location>
        <begin position="246"/>
        <end position="276"/>
    </location>
</feature>
<dbReference type="PANTHER" id="PTHR30572:SF4">
    <property type="entry name" value="ABC TRANSPORTER PERMEASE YTRF"/>
    <property type="match status" value="1"/>
</dbReference>
<evidence type="ECO:0000256" key="7">
    <source>
        <dbReference type="SAM" id="Phobius"/>
    </source>
</evidence>
<gene>
    <name evidence="9" type="ORF">GIS00_07815</name>
</gene>
<feature type="transmembrane region" description="Helical" evidence="7">
    <location>
        <begin position="790"/>
        <end position="814"/>
    </location>
</feature>
<comment type="similarity">
    <text evidence="6">Belongs to the ABC-4 integral membrane protein family.</text>
</comment>
<evidence type="ECO:0000256" key="1">
    <source>
        <dbReference type="ARBA" id="ARBA00004651"/>
    </source>
</evidence>
<dbReference type="EMBL" id="WLYK01000001">
    <property type="protein sequence ID" value="MTD13846.1"/>
    <property type="molecule type" value="Genomic_DNA"/>
</dbReference>
<evidence type="ECO:0000256" key="3">
    <source>
        <dbReference type="ARBA" id="ARBA00022692"/>
    </source>
</evidence>
<keyword evidence="2" id="KW-1003">Cell membrane</keyword>
<protein>
    <submittedName>
        <fullName evidence="9">FtsX-like permease family protein</fullName>
    </submittedName>
</protein>
<dbReference type="RefSeq" id="WP_154767604.1">
    <property type="nucleotide sequence ID" value="NZ_WLYK01000001.1"/>
</dbReference>
<dbReference type="Proteomes" id="UP000460221">
    <property type="component" value="Unassembled WGS sequence"/>
</dbReference>
<comment type="caution">
    <text evidence="9">The sequence shown here is derived from an EMBL/GenBank/DDBJ whole genome shotgun (WGS) entry which is preliminary data.</text>
</comment>
<evidence type="ECO:0000256" key="2">
    <source>
        <dbReference type="ARBA" id="ARBA00022475"/>
    </source>
</evidence>
<feature type="domain" description="ABC3 transporter permease C-terminal" evidence="8">
    <location>
        <begin position="253"/>
        <end position="367"/>
    </location>
</feature>
<feature type="transmembrane region" description="Helical" evidence="7">
    <location>
        <begin position="415"/>
        <end position="435"/>
    </location>
</feature>
<feature type="domain" description="ABC3 transporter permease C-terminal" evidence="8">
    <location>
        <begin position="705"/>
        <end position="824"/>
    </location>
</feature>
<keyword evidence="4 7" id="KW-1133">Transmembrane helix</keyword>
<dbReference type="GO" id="GO:0022857">
    <property type="term" value="F:transmembrane transporter activity"/>
    <property type="evidence" value="ECO:0007669"/>
    <property type="project" value="TreeGrafter"/>
</dbReference>
<feature type="transmembrane region" description="Helical" evidence="7">
    <location>
        <begin position="748"/>
        <end position="778"/>
    </location>
</feature>
<evidence type="ECO:0000313" key="10">
    <source>
        <dbReference type="Proteomes" id="UP000460221"/>
    </source>
</evidence>
<evidence type="ECO:0000256" key="4">
    <source>
        <dbReference type="ARBA" id="ARBA00022989"/>
    </source>
</evidence>